<comment type="similarity">
    <text evidence="2">Belongs to the HMGN family.</text>
</comment>
<evidence type="ECO:0000313" key="7">
    <source>
        <dbReference type="Proteomes" id="UP000593571"/>
    </source>
</evidence>
<evidence type="ECO:0000256" key="4">
    <source>
        <dbReference type="ARBA" id="ARBA00023242"/>
    </source>
</evidence>
<evidence type="ECO:0000256" key="3">
    <source>
        <dbReference type="ARBA" id="ARBA00023125"/>
    </source>
</evidence>
<feature type="compositionally biased region" description="Basic and acidic residues" evidence="5">
    <location>
        <begin position="61"/>
        <end position="78"/>
    </location>
</feature>
<evidence type="ECO:0000256" key="5">
    <source>
        <dbReference type="SAM" id="MobiDB-lite"/>
    </source>
</evidence>
<protein>
    <submittedName>
        <fullName evidence="6">Uncharacterized protein</fullName>
    </submittedName>
</protein>
<evidence type="ECO:0000256" key="2">
    <source>
        <dbReference type="ARBA" id="ARBA00007696"/>
    </source>
</evidence>
<organism evidence="6 7">
    <name type="scientific">Rousettus aegyptiacus</name>
    <name type="common">Egyptian fruit bat</name>
    <name type="synonym">Pteropus aegyptiacus</name>
    <dbReference type="NCBI Taxonomy" id="9407"/>
    <lineage>
        <taxon>Eukaryota</taxon>
        <taxon>Metazoa</taxon>
        <taxon>Chordata</taxon>
        <taxon>Craniata</taxon>
        <taxon>Vertebrata</taxon>
        <taxon>Euteleostomi</taxon>
        <taxon>Mammalia</taxon>
        <taxon>Eutheria</taxon>
        <taxon>Laurasiatheria</taxon>
        <taxon>Chiroptera</taxon>
        <taxon>Yinpterochiroptera</taxon>
        <taxon>Pteropodoidea</taxon>
        <taxon>Pteropodidae</taxon>
        <taxon>Rousettinae</taxon>
        <taxon>Rousettus</taxon>
    </lineage>
</organism>
<evidence type="ECO:0000256" key="1">
    <source>
        <dbReference type="ARBA" id="ARBA00004123"/>
    </source>
</evidence>
<dbReference type="GO" id="GO:0000785">
    <property type="term" value="C:chromatin"/>
    <property type="evidence" value="ECO:0007669"/>
    <property type="project" value="InterPro"/>
</dbReference>
<comment type="caution">
    <text evidence="6">The sequence shown here is derived from an EMBL/GenBank/DDBJ whole genome shotgun (WGS) entry which is preliminary data.</text>
</comment>
<comment type="subcellular location">
    <subcellularLocation>
        <location evidence="1">Nucleus</location>
    </subcellularLocation>
</comment>
<reference evidence="6 7" key="1">
    <citation type="journal article" date="2020" name="Nature">
        <title>Six reference-quality genomes reveal evolution of bat adaptations.</title>
        <authorList>
            <person name="Jebb D."/>
            <person name="Huang Z."/>
            <person name="Pippel M."/>
            <person name="Hughes G.M."/>
            <person name="Lavrichenko K."/>
            <person name="Devanna P."/>
            <person name="Winkler S."/>
            <person name="Jermiin L.S."/>
            <person name="Skirmuntt E.C."/>
            <person name="Katzourakis A."/>
            <person name="Burkitt-Gray L."/>
            <person name="Ray D.A."/>
            <person name="Sullivan K.A.M."/>
            <person name="Roscito J.G."/>
            <person name="Kirilenko B.M."/>
            <person name="Davalos L.M."/>
            <person name="Corthals A.P."/>
            <person name="Power M.L."/>
            <person name="Jones G."/>
            <person name="Ransome R.D."/>
            <person name="Dechmann D.K.N."/>
            <person name="Locatelli A.G."/>
            <person name="Puechmaille S.J."/>
            <person name="Fedrigo O."/>
            <person name="Jarvis E.D."/>
            <person name="Hiller M."/>
            <person name="Vernes S.C."/>
            <person name="Myers E.W."/>
            <person name="Teeling E.C."/>
        </authorList>
    </citation>
    <scope>NUCLEOTIDE SEQUENCE [LARGE SCALE GENOMIC DNA]</scope>
    <source>
        <strain evidence="6">MRouAeg1</strain>
        <tissue evidence="6">Muscle</tissue>
    </source>
</reference>
<dbReference type="InterPro" id="IPR000079">
    <property type="entry name" value="HMGN_fam"/>
</dbReference>
<dbReference type="EMBL" id="JACASE010000015">
    <property type="protein sequence ID" value="KAF6404855.1"/>
    <property type="molecule type" value="Genomic_DNA"/>
</dbReference>
<feature type="region of interest" description="Disordered" evidence="5">
    <location>
        <begin position="53"/>
        <end position="78"/>
    </location>
</feature>
<gene>
    <name evidence="6" type="ORF">HJG63_006321</name>
</gene>
<dbReference type="Proteomes" id="UP000593571">
    <property type="component" value="Unassembled WGS sequence"/>
</dbReference>
<sequence length="78" mass="8972">MLKEIRLDHREDPQGYLLNLFFQSPSSSLKRSLQRRERRYPKGKREKLMLARTGITLQKNGDAKTDQAQKAEGAGDAK</sequence>
<keyword evidence="7" id="KW-1185">Reference proteome</keyword>
<keyword evidence="3" id="KW-0238">DNA-binding</keyword>
<proteinExistence type="inferred from homology"/>
<dbReference type="AlphaFoldDB" id="A0A7J8C1X4"/>
<dbReference type="GO" id="GO:0031492">
    <property type="term" value="F:nucleosomal DNA binding"/>
    <property type="evidence" value="ECO:0007669"/>
    <property type="project" value="InterPro"/>
</dbReference>
<name>A0A7J8C1X4_ROUAE</name>
<keyword evidence="4" id="KW-0539">Nucleus</keyword>
<evidence type="ECO:0000313" key="6">
    <source>
        <dbReference type="EMBL" id="KAF6404855.1"/>
    </source>
</evidence>
<dbReference type="GO" id="GO:0005634">
    <property type="term" value="C:nucleus"/>
    <property type="evidence" value="ECO:0007669"/>
    <property type="project" value="UniProtKB-SubCell"/>
</dbReference>
<accession>A0A7J8C1X4</accession>
<dbReference type="Pfam" id="PF01101">
    <property type="entry name" value="HMG14_17"/>
    <property type="match status" value="1"/>
</dbReference>